<evidence type="ECO:0000313" key="2">
    <source>
        <dbReference type="Proteomes" id="UP000000560"/>
    </source>
</evidence>
<evidence type="ECO:0000313" key="1">
    <source>
        <dbReference type="EMBL" id="CBF80849.1"/>
    </source>
</evidence>
<organism evidence="1 2">
    <name type="scientific">Emericella nidulans (strain FGSC A4 / ATCC 38163 / CBS 112.46 / NRRL 194 / M139)</name>
    <name type="common">Aspergillus nidulans</name>
    <dbReference type="NCBI Taxonomy" id="227321"/>
    <lineage>
        <taxon>Eukaryota</taxon>
        <taxon>Fungi</taxon>
        <taxon>Dikarya</taxon>
        <taxon>Ascomycota</taxon>
        <taxon>Pezizomycotina</taxon>
        <taxon>Eurotiomycetes</taxon>
        <taxon>Eurotiomycetidae</taxon>
        <taxon>Eurotiales</taxon>
        <taxon>Aspergillaceae</taxon>
        <taxon>Aspergillus</taxon>
        <taxon>Aspergillus subgen. Nidulantes</taxon>
    </lineage>
</organism>
<dbReference type="AlphaFoldDB" id="C8VEV6"/>
<dbReference type="EMBL" id="BN001305">
    <property type="protein sequence ID" value="CBF80849.1"/>
    <property type="molecule type" value="Genomic_DNA"/>
</dbReference>
<dbReference type="InParanoid" id="C8VEV6"/>
<dbReference type="HOGENOM" id="CLU_3428518_0_0_1"/>
<sequence length="20" mass="2237">MQVLGYANQLLGQVKVFISK</sequence>
<protein>
    <submittedName>
        <fullName evidence="1">Uncharacterized protein</fullName>
    </submittedName>
</protein>
<gene>
    <name evidence="1" type="ORF">ANIA_10633</name>
</gene>
<name>C8VEV6_EMENI</name>
<reference evidence="2" key="2">
    <citation type="journal article" date="2009" name="Fungal Genet. Biol.">
        <title>The 2008 update of the Aspergillus nidulans genome annotation: a community effort.</title>
        <authorList>
            <person name="Wortman J.R."/>
            <person name="Gilsenan J.M."/>
            <person name="Joardar V."/>
            <person name="Deegan J."/>
            <person name="Clutterbuck J."/>
            <person name="Andersen M.R."/>
            <person name="Archer D."/>
            <person name="Bencina M."/>
            <person name="Braus G."/>
            <person name="Coutinho P."/>
            <person name="von Dohren H."/>
            <person name="Doonan J."/>
            <person name="Driessen A.J."/>
            <person name="Durek P."/>
            <person name="Espeso E."/>
            <person name="Fekete E."/>
            <person name="Flipphi M."/>
            <person name="Estrada C.G."/>
            <person name="Geysens S."/>
            <person name="Goldman G."/>
            <person name="de Groot P.W."/>
            <person name="Hansen K."/>
            <person name="Harris S.D."/>
            <person name="Heinekamp T."/>
            <person name="Helmstaedt K."/>
            <person name="Henrissat B."/>
            <person name="Hofmann G."/>
            <person name="Homan T."/>
            <person name="Horio T."/>
            <person name="Horiuchi H."/>
            <person name="James S."/>
            <person name="Jones M."/>
            <person name="Karaffa L."/>
            <person name="Karanyi Z."/>
            <person name="Kato M."/>
            <person name="Keller N."/>
            <person name="Kelly D.E."/>
            <person name="Kiel J.A."/>
            <person name="Kim J.M."/>
            <person name="van der Klei I.J."/>
            <person name="Klis F.M."/>
            <person name="Kovalchuk A."/>
            <person name="Krasevec N."/>
            <person name="Kubicek C.P."/>
            <person name="Liu B."/>
            <person name="Maccabe A."/>
            <person name="Meyer V."/>
            <person name="Mirabito P."/>
            <person name="Miskei M."/>
            <person name="Mos M."/>
            <person name="Mullins J."/>
            <person name="Nelson D.R."/>
            <person name="Nielsen J."/>
            <person name="Oakley B.R."/>
            <person name="Osmani S.A."/>
            <person name="Pakula T."/>
            <person name="Paszewski A."/>
            <person name="Paulsen I."/>
            <person name="Pilsyk S."/>
            <person name="Pocsi I."/>
            <person name="Punt P.J."/>
            <person name="Ram A.F."/>
            <person name="Ren Q."/>
            <person name="Robellet X."/>
            <person name="Robson G."/>
            <person name="Seiboth B."/>
            <person name="van Solingen P."/>
            <person name="Specht T."/>
            <person name="Sun J."/>
            <person name="Taheri-Talesh N."/>
            <person name="Takeshita N."/>
            <person name="Ussery D."/>
            <person name="vanKuyk P.A."/>
            <person name="Visser H."/>
            <person name="van de Vondervoort P.J."/>
            <person name="de Vries R.P."/>
            <person name="Walton J."/>
            <person name="Xiang X."/>
            <person name="Xiong Y."/>
            <person name="Zeng A.P."/>
            <person name="Brandt B.W."/>
            <person name="Cornell M.J."/>
            <person name="van den Hondel C.A."/>
            <person name="Visser J."/>
            <person name="Oliver S.G."/>
            <person name="Turner G."/>
        </authorList>
    </citation>
    <scope>GENOME REANNOTATION</scope>
    <source>
        <strain evidence="2">FGSC A4 / ATCC 38163 / CBS 112.46 / NRRL 194 / M139</strain>
    </source>
</reference>
<dbReference type="Proteomes" id="UP000000560">
    <property type="component" value="Chromosome V"/>
</dbReference>
<accession>C8VEV6</accession>
<proteinExistence type="predicted"/>
<keyword evidence="2" id="KW-1185">Reference proteome</keyword>
<reference evidence="2" key="1">
    <citation type="journal article" date="2005" name="Nature">
        <title>Sequencing of Aspergillus nidulans and comparative analysis with A. fumigatus and A. oryzae.</title>
        <authorList>
            <person name="Galagan J.E."/>
            <person name="Calvo S.E."/>
            <person name="Cuomo C."/>
            <person name="Ma L.J."/>
            <person name="Wortman J.R."/>
            <person name="Batzoglou S."/>
            <person name="Lee S.I."/>
            <person name="Basturkmen M."/>
            <person name="Spevak C.C."/>
            <person name="Clutterbuck J."/>
            <person name="Kapitonov V."/>
            <person name="Jurka J."/>
            <person name="Scazzocchio C."/>
            <person name="Farman M."/>
            <person name="Butler J."/>
            <person name="Purcell S."/>
            <person name="Harris S."/>
            <person name="Braus G.H."/>
            <person name="Draht O."/>
            <person name="Busch S."/>
            <person name="D'Enfert C."/>
            <person name="Bouchier C."/>
            <person name="Goldman G.H."/>
            <person name="Bell-Pedersen D."/>
            <person name="Griffiths-Jones S."/>
            <person name="Doonan J.H."/>
            <person name="Yu J."/>
            <person name="Vienken K."/>
            <person name="Pain A."/>
            <person name="Freitag M."/>
            <person name="Selker E.U."/>
            <person name="Archer D.B."/>
            <person name="Penalva M.A."/>
            <person name="Oakley B.R."/>
            <person name="Momany M."/>
            <person name="Tanaka T."/>
            <person name="Kumagai T."/>
            <person name="Asai K."/>
            <person name="Machida M."/>
            <person name="Nierman W.C."/>
            <person name="Denning D.W."/>
            <person name="Caddick M."/>
            <person name="Hynes M."/>
            <person name="Paoletti M."/>
            <person name="Fischer R."/>
            <person name="Miller B."/>
            <person name="Dyer P."/>
            <person name="Sachs M.S."/>
            <person name="Osmani S.A."/>
            <person name="Birren B.W."/>
        </authorList>
    </citation>
    <scope>NUCLEOTIDE SEQUENCE [LARGE SCALE GENOMIC DNA]</scope>
    <source>
        <strain evidence="2">FGSC A4 / ATCC 38163 / CBS 112.46 / NRRL 194 / M139</strain>
    </source>
</reference>